<evidence type="ECO:0000256" key="7">
    <source>
        <dbReference type="ARBA" id="ARBA00023136"/>
    </source>
</evidence>
<keyword evidence="7 8" id="KW-0472">Membrane</keyword>
<geneLocation type="mitochondrion" evidence="9"/>
<feature type="transmembrane region" description="Helical" evidence="8">
    <location>
        <begin position="27"/>
        <end position="47"/>
    </location>
</feature>
<organism evidence="9">
    <name type="scientific">Calliarthron tuberculosum</name>
    <name type="common">Coralline red alga</name>
    <name type="synonym">Corallina tuberculosa</name>
    <dbReference type="NCBI Taxonomy" id="48942"/>
    <lineage>
        <taxon>Eukaryota</taxon>
        <taxon>Rhodophyta</taxon>
        <taxon>Florideophyceae</taxon>
        <taxon>Corallinophycidae</taxon>
        <taxon>Corallinales</taxon>
        <taxon>Corallinaceae</taxon>
        <taxon>Corallinoideae</taxon>
        <taxon>Calliarthron</taxon>
    </lineage>
</organism>
<dbReference type="GO" id="GO:0031966">
    <property type="term" value="C:mitochondrial membrane"/>
    <property type="evidence" value="ECO:0007669"/>
    <property type="project" value="UniProtKB-SubCell"/>
</dbReference>
<sequence>MINILFISFLFIFLSYKNILLLNEESLILLCFITFVWLILNKFSGTVKTSLKDQSKMIEVTLKQSLKQVLLLLKTFIEVNQKPKQLYLKFYQLGNYYYKLISLLGNKLPKYKQTQLNNNYQKRLVFLNRVEQQTIKLLALIIIKKLSKLIKLNQFYSMTLKTNYFLCTNSIKQREYINLVYPKFK</sequence>
<keyword evidence="6 9" id="KW-0496">Mitochondrion</keyword>
<proteinExistence type="predicted"/>
<evidence type="ECO:0000313" key="9">
    <source>
        <dbReference type="EMBL" id="AKG26261.1"/>
    </source>
</evidence>
<keyword evidence="3" id="KW-0138">CF(0)</keyword>
<dbReference type="GO" id="GO:0045259">
    <property type="term" value="C:proton-transporting ATP synthase complex"/>
    <property type="evidence" value="ECO:0007669"/>
    <property type="project" value="UniProtKB-KW"/>
</dbReference>
<dbReference type="InterPro" id="IPR008688">
    <property type="entry name" value="ATP_synth_Bsub_B/MI25"/>
</dbReference>
<name>A0A0F7C9Q7_CALTB</name>
<evidence type="ECO:0008006" key="10">
    <source>
        <dbReference type="Google" id="ProtNLM"/>
    </source>
</evidence>
<comment type="subcellular location">
    <subcellularLocation>
        <location evidence="1">Mitochondrion membrane</location>
    </subcellularLocation>
</comment>
<dbReference type="GO" id="GO:0015986">
    <property type="term" value="P:proton motive force-driven ATP synthesis"/>
    <property type="evidence" value="ECO:0007669"/>
    <property type="project" value="InterPro"/>
</dbReference>
<evidence type="ECO:0000256" key="6">
    <source>
        <dbReference type="ARBA" id="ARBA00023128"/>
    </source>
</evidence>
<accession>A0A0F7C9Q7</accession>
<dbReference type="Pfam" id="PF05405">
    <property type="entry name" value="Mt_ATP-synt_B"/>
    <property type="match status" value="1"/>
</dbReference>
<dbReference type="GeneID" id="24286935"/>
<dbReference type="GO" id="GO:0015078">
    <property type="term" value="F:proton transmembrane transporter activity"/>
    <property type="evidence" value="ECO:0007669"/>
    <property type="project" value="InterPro"/>
</dbReference>
<evidence type="ECO:0000256" key="2">
    <source>
        <dbReference type="ARBA" id="ARBA00022448"/>
    </source>
</evidence>
<evidence type="ECO:0000256" key="8">
    <source>
        <dbReference type="SAM" id="Phobius"/>
    </source>
</evidence>
<reference evidence="9" key="1">
    <citation type="submission" date="2015-03" db="EMBL/GenBank/DDBJ databases">
        <title>Calliarthron tuberculosum mitochondrial genome.</title>
        <authorList>
            <person name="Bi G."/>
            <person name="Liu G."/>
            <person name="Zhao E."/>
            <person name="Du Q."/>
        </authorList>
    </citation>
    <scope>NUCLEOTIDE SEQUENCE</scope>
</reference>
<evidence type="ECO:0000256" key="3">
    <source>
        <dbReference type="ARBA" id="ARBA00022547"/>
    </source>
</evidence>
<evidence type="ECO:0000256" key="1">
    <source>
        <dbReference type="ARBA" id="ARBA00004325"/>
    </source>
</evidence>
<protein>
    <recommendedName>
        <fullName evidence="10">ATP synthase B chain</fullName>
    </recommendedName>
</protein>
<dbReference type="RefSeq" id="YP_009138129.1">
    <property type="nucleotide sequence ID" value="NC_027061.1"/>
</dbReference>
<dbReference type="EMBL" id="KR005619">
    <property type="protein sequence ID" value="AKG26261.1"/>
    <property type="molecule type" value="Genomic_DNA"/>
</dbReference>
<gene>
    <name evidence="9" type="primary">ymf39</name>
</gene>
<evidence type="ECO:0000256" key="5">
    <source>
        <dbReference type="ARBA" id="ARBA00023065"/>
    </source>
</evidence>
<keyword evidence="2" id="KW-0813">Transport</keyword>
<keyword evidence="5" id="KW-0406">Ion transport</keyword>
<dbReference type="AlphaFoldDB" id="A0A0F7C9Q7"/>
<keyword evidence="8" id="KW-0812">Transmembrane</keyword>
<keyword evidence="4" id="KW-0375">Hydrogen ion transport</keyword>
<keyword evidence="8" id="KW-1133">Transmembrane helix</keyword>
<evidence type="ECO:0000256" key="4">
    <source>
        <dbReference type="ARBA" id="ARBA00022781"/>
    </source>
</evidence>